<dbReference type="STRING" id="889378.Spiaf_1172"/>
<name>H9UIA8_SPIAZ</name>
<dbReference type="GO" id="GO:0051539">
    <property type="term" value="F:4 iron, 4 sulfur cluster binding"/>
    <property type="evidence" value="ECO:0007669"/>
    <property type="project" value="UniProtKB-UniRule"/>
</dbReference>
<dbReference type="KEGG" id="sfc:Spiaf_1172"/>
<evidence type="ECO:0000259" key="3">
    <source>
        <dbReference type="PROSITE" id="PS51918"/>
    </source>
</evidence>
<proteinExistence type="inferred from homology"/>
<comment type="subcellular location">
    <subcellularLocation>
        <location evidence="2">Cytoplasm</location>
    </subcellularLocation>
</comment>
<dbReference type="Proteomes" id="UP000007383">
    <property type="component" value="Chromosome"/>
</dbReference>
<dbReference type="Pfam" id="PF04055">
    <property type="entry name" value="Radical_SAM"/>
    <property type="match status" value="1"/>
</dbReference>
<evidence type="ECO:0000256" key="2">
    <source>
        <dbReference type="RuleBase" id="RU364116"/>
    </source>
</evidence>
<dbReference type="SFLD" id="SFLDG01082">
    <property type="entry name" value="B12-binding_domain_containing"/>
    <property type="match status" value="1"/>
</dbReference>
<keyword evidence="2" id="KW-0963">Cytoplasm</keyword>
<dbReference type="PATRIC" id="fig|889378.3.peg.1171"/>
<dbReference type="PROSITE" id="PS51918">
    <property type="entry name" value="RADICAL_SAM"/>
    <property type="match status" value="1"/>
</dbReference>
<evidence type="ECO:0000313" key="4">
    <source>
        <dbReference type="EMBL" id="AFG37251.1"/>
    </source>
</evidence>
<reference evidence="5" key="1">
    <citation type="journal article" date="2013" name="Stand. Genomic Sci.">
        <title>Complete genome sequence of the halophilic bacterium Spirochaeta africana type strain (Z-7692(T)) from the alkaline Lake Magadi in the East African Rift.</title>
        <authorList>
            <person name="Liolos K."/>
            <person name="Abt B."/>
            <person name="Scheuner C."/>
            <person name="Teshima H."/>
            <person name="Held B."/>
            <person name="Lapidus A."/>
            <person name="Nolan M."/>
            <person name="Lucas S."/>
            <person name="Deshpande S."/>
            <person name="Cheng J.F."/>
            <person name="Tapia R."/>
            <person name="Goodwin L.A."/>
            <person name="Pitluck S."/>
            <person name="Pagani I."/>
            <person name="Ivanova N."/>
            <person name="Mavromatis K."/>
            <person name="Mikhailova N."/>
            <person name="Huntemann M."/>
            <person name="Pati A."/>
            <person name="Chen A."/>
            <person name="Palaniappan K."/>
            <person name="Land M."/>
            <person name="Rohde M."/>
            <person name="Tindall B.J."/>
            <person name="Detter J.C."/>
            <person name="Goker M."/>
            <person name="Bristow J."/>
            <person name="Eisen J.A."/>
            <person name="Markowitz V."/>
            <person name="Hugenholtz P."/>
            <person name="Woyke T."/>
            <person name="Klenk H.P."/>
            <person name="Kyrpides N.C."/>
        </authorList>
    </citation>
    <scope>NUCLEOTIDE SEQUENCE</scope>
    <source>
        <strain evidence="5">ATCC 700263 / DSM 8902 / Z-7692</strain>
    </source>
</reference>
<dbReference type="HOGENOM" id="CLU_027579_2_0_12"/>
<organism evidence="4 5">
    <name type="scientific">Spirochaeta africana (strain ATCC 700263 / DSM 8902 / Z-7692)</name>
    <dbReference type="NCBI Taxonomy" id="889378"/>
    <lineage>
        <taxon>Bacteria</taxon>
        <taxon>Pseudomonadati</taxon>
        <taxon>Spirochaetota</taxon>
        <taxon>Spirochaetia</taxon>
        <taxon>Spirochaetales</taxon>
        <taxon>Spirochaetaceae</taxon>
        <taxon>Spirochaeta</taxon>
    </lineage>
</organism>
<dbReference type="SFLD" id="SFLDG01065">
    <property type="entry name" value="anaerobic_coproporphyrinogen-I"/>
    <property type="match status" value="1"/>
</dbReference>
<sequence>MRRPYSPLSPEQQAAYRDLAIGRTIYPHPLTETSVYVHIPFCSSRCRYCDFYFETGWSPAVLNRTLARIIEEAAFFMQHCSTPKVRTLYIGGGTPSVIPPSLLEDFLGKLSAVLQLDPHTCSEWSFEANPENITPELLQVLKKAGVTRLSIGIQSFSDHLLRTLTRRAYSSSISSALQLVSRNWTSADHTYSIDLISGIPGQTAADITLDLQQLQRWQPDHVSHYTLTVEPQTPLHQMIERGDLKLPEQDSLWEQLHLGLQQSGYEHYEISNYARDKRYSRHNIAYWQMRPYIGLGPGAVGTIPLTDHDGIGFPGRLTNPDLFHYSAPSCPSWRHEIEPLNPADMFTDYCITGLRTIWGISRRDLIASFGSGVLEILQEFMHGQEDLFESDDQDAIRCTARGRLLLNQVIRHGLGNIAASPHRSLPDRIHWPPVQTAAG</sequence>
<dbReference type="GO" id="GO:0006779">
    <property type="term" value="P:porphyrin-containing compound biosynthetic process"/>
    <property type="evidence" value="ECO:0007669"/>
    <property type="project" value="InterPro"/>
</dbReference>
<dbReference type="InterPro" id="IPR007197">
    <property type="entry name" value="rSAM"/>
</dbReference>
<keyword evidence="2" id="KW-0408">Iron</keyword>
<protein>
    <recommendedName>
        <fullName evidence="2">Heme chaperone HemW</fullName>
    </recommendedName>
</protein>
<gene>
    <name evidence="4" type="ordered locus">Spiaf_1172</name>
</gene>
<dbReference type="CDD" id="cd01335">
    <property type="entry name" value="Radical_SAM"/>
    <property type="match status" value="1"/>
</dbReference>
<comment type="similarity">
    <text evidence="1">Belongs to the anaerobic coproporphyrinogen-III oxidase family. HemW subfamily.</text>
</comment>
<dbReference type="InterPro" id="IPR034505">
    <property type="entry name" value="Coproporphyrinogen-III_oxidase"/>
</dbReference>
<dbReference type="RefSeq" id="WP_014455240.1">
    <property type="nucleotide sequence ID" value="NC_017098.1"/>
</dbReference>
<comment type="function">
    <text evidence="2">Probably acts as a heme chaperone, transferring heme to an unknown acceptor. Binds one molecule of heme per monomer, possibly covalently. Binds 1 [4Fe-4S] cluster. The cluster is coordinated with 3 cysteines and an exchangeable S-adenosyl-L-methionine.</text>
</comment>
<keyword evidence="2" id="KW-0004">4Fe-4S</keyword>
<dbReference type="SMART" id="SM00729">
    <property type="entry name" value="Elp3"/>
    <property type="match status" value="1"/>
</dbReference>
<keyword evidence="2" id="KW-0479">Metal-binding</keyword>
<dbReference type="SFLD" id="SFLDF00562">
    <property type="entry name" value="HemN-like__clustered_with_heat"/>
    <property type="match status" value="1"/>
</dbReference>
<feature type="domain" description="Radical SAM core" evidence="3">
    <location>
        <begin position="27"/>
        <end position="266"/>
    </location>
</feature>
<keyword evidence="2" id="KW-0143">Chaperone</keyword>
<evidence type="ECO:0000313" key="5">
    <source>
        <dbReference type="Proteomes" id="UP000007383"/>
    </source>
</evidence>
<keyword evidence="2" id="KW-0349">Heme</keyword>
<dbReference type="SFLD" id="SFLDS00029">
    <property type="entry name" value="Radical_SAM"/>
    <property type="match status" value="1"/>
</dbReference>
<dbReference type="PANTHER" id="PTHR13932">
    <property type="entry name" value="COPROPORPHYRINIGEN III OXIDASE"/>
    <property type="match status" value="1"/>
</dbReference>
<dbReference type="Gene3D" id="3.80.30.20">
    <property type="entry name" value="tm_1862 like domain"/>
    <property type="match status" value="1"/>
</dbReference>
<dbReference type="InterPro" id="IPR004559">
    <property type="entry name" value="HemW-like"/>
</dbReference>
<dbReference type="GO" id="GO:0005737">
    <property type="term" value="C:cytoplasm"/>
    <property type="evidence" value="ECO:0007669"/>
    <property type="project" value="UniProtKB-SubCell"/>
</dbReference>
<accession>H9UIA8</accession>
<dbReference type="PANTHER" id="PTHR13932:SF5">
    <property type="entry name" value="RADICAL S-ADENOSYL METHIONINE DOMAIN-CONTAINING PROTEIN 1, MITOCHONDRIAL"/>
    <property type="match status" value="1"/>
</dbReference>
<dbReference type="EMBL" id="CP003282">
    <property type="protein sequence ID" value="AFG37251.1"/>
    <property type="molecule type" value="Genomic_DNA"/>
</dbReference>
<dbReference type="GO" id="GO:0004109">
    <property type="term" value="F:coproporphyrinogen oxidase activity"/>
    <property type="evidence" value="ECO:0007669"/>
    <property type="project" value="InterPro"/>
</dbReference>
<keyword evidence="2" id="KW-0411">Iron-sulfur</keyword>
<keyword evidence="5" id="KW-1185">Reference proteome</keyword>
<evidence type="ECO:0000256" key="1">
    <source>
        <dbReference type="ARBA" id="ARBA00006100"/>
    </source>
</evidence>
<dbReference type="GO" id="GO:0046872">
    <property type="term" value="F:metal ion binding"/>
    <property type="evidence" value="ECO:0007669"/>
    <property type="project" value="UniProtKB-UniRule"/>
</dbReference>
<dbReference type="InterPro" id="IPR058240">
    <property type="entry name" value="rSAM_sf"/>
</dbReference>
<dbReference type="NCBIfam" id="TIGR00539">
    <property type="entry name" value="hemN_rel"/>
    <property type="match status" value="1"/>
</dbReference>
<dbReference type="eggNOG" id="COG0635">
    <property type="taxonomic scope" value="Bacteria"/>
</dbReference>
<dbReference type="InterPro" id="IPR006638">
    <property type="entry name" value="Elp3/MiaA/NifB-like_rSAM"/>
</dbReference>
<dbReference type="OrthoDB" id="9808022at2"/>
<dbReference type="InterPro" id="IPR023404">
    <property type="entry name" value="rSAM_horseshoe"/>
</dbReference>
<keyword evidence="2" id="KW-0949">S-adenosyl-L-methionine</keyword>
<dbReference type="AlphaFoldDB" id="H9UIA8"/>
<dbReference type="SUPFAM" id="SSF102114">
    <property type="entry name" value="Radical SAM enzymes"/>
    <property type="match status" value="1"/>
</dbReference>